<dbReference type="Pfam" id="PF21384">
    <property type="entry name" value="Cas3_I-F_Cas2"/>
    <property type="match status" value="1"/>
</dbReference>
<dbReference type="InterPro" id="IPR006483">
    <property type="entry name" value="CRISPR-assoc_Cas3_HD"/>
</dbReference>
<gene>
    <name evidence="5" type="ORF">H0A36_28435</name>
</gene>
<keyword evidence="5" id="KW-0540">Nuclease</keyword>
<name>A0A853IPW8_9GAMM</name>
<dbReference type="EMBL" id="JACCKB010000195">
    <property type="protein sequence ID" value="NYZ69946.1"/>
    <property type="molecule type" value="Genomic_DNA"/>
</dbReference>
<dbReference type="GO" id="GO:0004519">
    <property type="term" value="F:endonuclease activity"/>
    <property type="evidence" value="ECO:0007669"/>
    <property type="project" value="UniProtKB-KW"/>
</dbReference>
<keyword evidence="2" id="KW-0378">Hydrolase</keyword>
<dbReference type="Gene3D" id="1.10.3210.30">
    <property type="match status" value="1"/>
</dbReference>
<comment type="caution">
    <text evidence="5">The sequence shown here is derived from an EMBL/GenBank/DDBJ whole genome shotgun (WGS) entry which is preliminary data.</text>
</comment>
<organism evidence="5 6">
    <name type="scientific">Spartinivicinus marinus</name>
    <dbReference type="NCBI Taxonomy" id="2994442"/>
    <lineage>
        <taxon>Bacteria</taxon>
        <taxon>Pseudomonadati</taxon>
        <taxon>Pseudomonadota</taxon>
        <taxon>Gammaproteobacteria</taxon>
        <taxon>Oceanospirillales</taxon>
        <taxon>Zooshikellaceae</taxon>
        <taxon>Spartinivicinus</taxon>
    </lineage>
</organism>
<keyword evidence="1" id="KW-0479">Metal-binding</keyword>
<keyword evidence="3" id="KW-0051">Antiviral defense</keyword>
<evidence type="ECO:0000259" key="4">
    <source>
        <dbReference type="PROSITE" id="PS51643"/>
    </source>
</evidence>
<dbReference type="Pfam" id="PF18019">
    <property type="entry name" value="Cas3_HD"/>
    <property type="match status" value="1"/>
</dbReference>
<dbReference type="NCBIfam" id="TIGR01596">
    <property type="entry name" value="cas3_HD"/>
    <property type="match status" value="1"/>
</dbReference>
<keyword evidence="6" id="KW-1185">Reference proteome</keyword>
<evidence type="ECO:0000256" key="1">
    <source>
        <dbReference type="ARBA" id="ARBA00022723"/>
    </source>
</evidence>
<evidence type="ECO:0000313" key="6">
    <source>
        <dbReference type="Proteomes" id="UP000569732"/>
    </source>
</evidence>
<dbReference type="PROSITE" id="PS51643">
    <property type="entry name" value="HD_CAS3"/>
    <property type="match status" value="1"/>
</dbReference>
<dbReference type="Proteomes" id="UP000569732">
    <property type="component" value="Unassembled WGS sequence"/>
</dbReference>
<dbReference type="InterPro" id="IPR048823">
    <property type="entry name" value="Cas3_I-F_Cas2"/>
</dbReference>
<dbReference type="GO" id="GO:0051607">
    <property type="term" value="P:defense response to virus"/>
    <property type="evidence" value="ECO:0007669"/>
    <property type="project" value="UniProtKB-KW"/>
</dbReference>
<sequence>MMVTLVSQCEKKAINKTRRVLDAFADRIGSNTWQTVITQEGLLAVRKLLRNTASKNTAVACHWIRSRSRTELLWVVGNKQKFNARGLVPVNSTSNPNTYRDDQADWHYLPLIQSLASLAALLHDWGKASARFQEKLDTNYKGKQGDALRHEWVSCLLLKALIESTNAESDEGWLKLLAQGEVSESQLMQVDLPSIKTPLAGLPTIAKLVVWLIVTHHRMPLQRSKSKELLNEWKGREEAESINKLFAHISREWGYWNEPARETLADCLLFPQGLVTNSNSWLKALKRWAKKLLDQQPLVDTLMSTGSYRPILHHARLCLMLGDHYYSSLSAQESGPWKHHIGLIANTQKDGAPKQALDQHLIGVYEQAKRNVNKLPQLERQLPVTDNITALRKKSPTPFRWQDKAASKVSDWTSQHNDQKYGFFAVNMASTGCGKTFANAKVMLALAENNDGLRYILALGLRTLTLQTGDEYRERIFQQSDGSDLAVLIGSKAIAELHNQKSDNKEAEKQAQEKGSDSQESLLGVDEEVFYDVELPEDGLATLLPNNKARKFLYAPILALSQTFTHHDSLSSFL</sequence>
<evidence type="ECO:0000313" key="5">
    <source>
        <dbReference type="EMBL" id="NYZ69946.1"/>
    </source>
</evidence>
<evidence type="ECO:0000256" key="3">
    <source>
        <dbReference type="ARBA" id="ARBA00023118"/>
    </source>
</evidence>
<keyword evidence="5" id="KW-0255">Endonuclease</keyword>
<dbReference type="RefSeq" id="WP_180571905.1">
    <property type="nucleotide sequence ID" value="NZ_JACCKB010000195.1"/>
</dbReference>
<feature type="domain" description="HD Cas3-type" evidence="4">
    <location>
        <begin position="102"/>
        <end position="282"/>
    </location>
</feature>
<proteinExistence type="predicted"/>
<dbReference type="InterPro" id="IPR038257">
    <property type="entry name" value="CRISPR-assoc_Cas3_HD_sf"/>
</dbReference>
<reference evidence="5 6" key="1">
    <citation type="submission" date="2020-07" db="EMBL/GenBank/DDBJ databases">
        <title>Endozoicomonas sp. nov., isolated from sediment.</title>
        <authorList>
            <person name="Gu T."/>
        </authorList>
    </citation>
    <scope>NUCLEOTIDE SEQUENCE [LARGE SCALE GENOMIC DNA]</scope>
    <source>
        <strain evidence="5 6">SM1973</strain>
    </source>
</reference>
<dbReference type="GO" id="GO:0016787">
    <property type="term" value="F:hydrolase activity"/>
    <property type="evidence" value="ECO:0007669"/>
    <property type="project" value="UniProtKB-KW"/>
</dbReference>
<dbReference type="AlphaFoldDB" id="A0A853IPW8"/>
<evidence type="ECO:0000256" key="2">
    <source>
        <dbReference type="ARBA" id="ARBA00022801"/>
    </source>
</evidence>
<protein>
    <submittedName>
        <fullName evidence="5">CRISPR-associated endonuclease Cas3</fullName>
    </submittedName>
</protein>
<dbReference type="GO" id="GO:0046872">
    <property type="term" value="F:metal ion binding"/>
    <property type="evidence" value="ECO:0007669"/>
    <property type="project" value="UniProtKB-KW"/>
</dbReference>
<accession>A0A853IPW8</accession>